<name>A0A6J4IWG6_9PROT</name>
<protein>
    <submittedName>
        <fullName evidence="1">Uncharacterized protein</fullName>
    </submittedName>
</protein>
<evidence type="ECO:0000313" key="1">
    <source>
        <dbReference type="EMBL" id="CAA9260588.1"/>
    </source>
</evidence>
<proteinExistence type="predicted"/>
<reference evidence="1" key="1">
    <citation type="submission" date="2020-02" db="EMBL/GenBank/DDBJ databases">
        <authorList>
            <person name="Meier V. D."/>
        </authorList>
    </citation>
    <scope>NUCLEOTIDE SEQUENCE</scope>
    <source>
        <strain evidence="1">AVDCRST_MAG04</strain>
    </source>
</reference>
<dbReference type="AlphaFoldDB" id="A0A6J4IWG6"/>
<sequence>MAAAGTVRLRALLAQRGHGGGGAQPGLPGLGGGGHLVVTPGNETDFAAIEAGIWPCAGASGW</sequence>
<accession>A0A6J4IWG6</accession>
<gene>
    <name evidence="1" type="ORF">AVDCRST_MAG04-2659</name>
</gene>
<dbReference type="EMBL" id="CADCTL010000181">
    <property type="protein sequence ID" value="CAA9260588.1"/>
    <property type="molecule type" value="Genomic_DNA"/>
</dbReference>
<organism evidence="1">
    <name type="scientific">uncultured Acetobacteraceae bacterium</name>
    <dbReference type="NCBI Taxonomy" id="169975"/>
    <lineage>
        <taxon>Bacteria</taxon>
        <taxon>Pseudomonadati</taxon>
        <taxon>Pseudomonadota</taxon>
        <taxon>Alphaproteobacteria</taxon>
        <taxon>Acetobacterales</taxon>
        <taxon>Acetobacteraceae</taxon>
        <taxon>environmental samples</taxon>
    </lineage>
</organism>